<dbReference type="EMBL" id="AP022829">
    <property type="protein sequence ID" value="BCA88543.1"/>
    <property type="molecule type" value="Genomic_DNA"/>
</dbReference>
<evidence type="ECO:0000313" key="4">
    <source>
        <dbReference type="EMBL" id="BCA88543.1"/>
    </source>
</evidence>
<reference evidence="5" key="1">
    <citation type="journal article" date="2020" name="Microbiol. Resour. Announc.">
        <title>Complete Genome Sequence of Adlercreutzia sp. Strain 8CFCBH1, a Potent Producer of Equol, Isolated from Healthy Japanese Feces.</title>
        <authorList>
            <person name="Ogata Y."/>
            <person name="Sakamoto M."/>
            <person name="Ohkuma M."/>
            <person name="Hattori M."/>
            <person name="Suda W."/>
        </authorList>
    </citation>
    <scope>NUCLEOTIDE SEQUENCE [LARGE SCALE GENOMIC DNA]</scope>
    <source>
        <strain evidence="5">8CFCBH1</strain>
    </source>
</reference>
<protein>
    <recommendedName>
        <fullName evidence="3">FHA domain-containing protein</fullName>
    </recommendedName>
</protein>
<dbReference type="AlphaFoldDB" id="A0A6F8SKB0"/>
<evidence type="ECO:0000256" key="1">
    <source>
        <dbReference type="ARBA" id="ARBA00022553"/>
    </source>
</evidence>
<feature type="region of interest" description="Disordered" evidence="2">
    <location>
        <begin position="173"/>
        <end position="194"/>
    </location>
</feature>
<gene>
    <name evidence="4" type="ORF">ADCFC_10410</name>
</gene>
<dbReference type="InterPro" id="IPR008984">
    <property type="entry name" value="SMAD_FHA_dom_sf"/>
</dbReference>
<organism evidence="4 5">
    <name type="scientific">Adlercreutzia hattorii</name>
    <dbReference type="NCBI Taxonomy" id="2707299"/>
    <lineage>
        <taxon>Bacteria</taxon>
        <taxon>Bacillati</taxon>
        <taxon>Actinomycetota</taxon>
        <taxon>Coriobacteriia</taxon>
        <taxon>Eggerthellales</taxon>
        <taxon>Eggerthellaceae</taxon>
        <taxon>Adlercreutzia</taxon>
    </lineage>
</organism>
<evidence type="ECO:0000313" key="5">
    <source>
        <dbReference type="Proteomes" id="UP000501727"/>
    </source>
</evidence>
<evidence type="ECO:0000259" key="3">
    <source>
        <dbReference type="Pfam" id="PF00498"/>
    </source>
</evidence>
<sequence>MTPIDATPTSVLFDLAKRHCGVSHKELAGLLLSGRPLSDGRSPQSRLGDRTWVSRFIVHAPAGTLSDSYFCDYAVGALRFAARMKSLSKRALTGEAILDIVCGEAGRAMDDALKACGQSPTLYRNMMERIACEGSLTADERAEVALVLLVTAACTADVRRAVAEARTFSEKMHGGGLATPPLAPMPQGAGRTAALTGADDRPRWLGLLRIVDGVVAGAPQWVEPTATGAEVGALALTEGAVSEVGPDVSARHARLWRDDAGAWWVEGCDSRHGTMLVNGLTGEETVVEPPRGQRDGWQASPVPVAPGDQLCLAASTTFLLIEGYPG</sequence>
<dbReference type="RefSeq" id="WP_173112779.1">
    <property type="nucleotide sequence ID" value="NZ_AP022829.1"/>
</dbReference>
<dbReference type="Pfam" id="PF00498">
    <property type="entry name" value="FHA"/>
    <property type="match status" value="1"/>
</dbReference>
<reference evidence="5" key="2">
    <citation type="submission" date="2020-03" db="EMBL/GenBank/DDBJ databases">
        <title>Complete Genome Sequence of Adlercreutzia sp. strain 8CFCBH1 Producing Equol, Isolated from Healthy Japanese Feces.</title>
        <authorList>
            <person name="Ogata Y."/>
            <person name="Sakamoto M."/>
            <person name="Ohkuma M."/>
            <person name="Hattori M."/>
            <person name="Suda W."/>
        </authorList>
    </citation>
    <scope>NUCLEOTIDE SEQUENCE [LARGE SCALE GENOMIC DNA]</scope>
    <source>
        <strain evidence="5">8CFCBH1</strain>
    </source>
</reference>
<dbReference type="Proteomes" id="UP000501727">
    <property type="component" value="Chromosome"/>
</dbReference>
<keyword evidence="1" id="KW-0597">Phosphoprotein</keyword>
<accession>A0A6F8SKB0</accession>
<dbReference type="Gene3D" id="2.60.200.20">
    <property type="match status" value="1"/>
</dbReference>
<proteinExistence type="predicted"/>
<keyword evidence="5" id="KW-1185">Reference proteome</keyword>
<dbReference type="KEGG" id="ahat:ADCFC_11620"/>
<name>A0A6F8SKB0_9ACTN</name>
<dbReference type="SUPFAM" id="SSF49879">
    <property type="entry name" value="SMAD/FHA domain"/>
    <property type="match status" value="1"/>
</dbReference>
<dbReference type="CDD" id="cd00060">
    <property type="entry name" value="FHA"/>
    <property type="match status" value="1"/>
</dbReference>
<dbReference type="InterPro" id="IPR000253">
    <property type="entry name" value="FHA_dom"/>
</dbReference>
<feature type="domain" description="FHA" evidence="3">
    <location>
        <begin position="245"/>
        <end position="279"/>
    </location>
</feature>
<evidence type="ECO:0000256" key="2">
    <source>
        <dbReference type="SAM" id="MobiDB-lite"/>
    </source>
</evidence>